<keyword evidence="1" id="KW-0479">Metal-binding</keyword>
<dbReference type="Pfam" id="PF00557">
    <property type="entry name" value="Peptidase_M24"/>
    <property type="match status" value="1"/>
</dbReference>
<gene>
    <name evidence="5" type="ORF">ACFQ3N_02480</name>
</gene>
<dbReference type="InterPro" id="IPR050659">
    <property type="entry name" value="Peptidase_M24B"/>
</dbReference>
<dbReference type="Gene3D" id="3.40.350.10">
    <property type="entry name" value="Creatinase/prolidase N-terminal domain"/>
    <property type="match status" value="1"/>
</dbReference>
<keyword evidence="2" id="KW-0378">Hydrolase</keyword>
<evidence type="ECO:0000259" key="3">
    <source>
        <dbReference type="Pfam" id="PF00557"/>
    </source>
</evidence>
<dbReference type="InterPro" id="IPR000587">
    <property type="entry name" value="Creatinase_N"/>
</dbReference>
<dbReference type="Pfam" id="PF01321">
    <property type="entry name" value="Creatinase_N"/>
    <property type="match status" value="1"/>
</dbReference>
<dbReference type="InterPro" id="IPR000994">
    <property type="entry name" value="Pept_M24"/>
</dbReference>
<reference evidence="6" key="1">
    <citation type="journal article" date="2019" name="Int. J. Syst. Evol. Microbiol.">
        <title>The Global Catalogue of Microorganisms (GCM) 10K type strain sequencing project: providing services to taxonomists for standard genome sequencing and annotation.</title>
        <authorList>
            <consortium name="The Broad Institute Genomics Platform"/>
            <consortium name="The Broad Institute Genome Sequencing Center for Infectious Disease"/>
            <person name="Wu L."/>
            <person name="Ma J."/>
        </authorList>
    </citation>
    <scope>NUCLEOTIDE SEQUENCE [LARGE SCALE GENOMIC DNA]</scope>
    <source>
        <strain evidence="6">CCUG 56754</strain>
    </source>
</reference>
<dbReference type="RefSeq" id="WP_390359768.1">
    <property type="nucleotide sequence ID" value="NZ_JBHTKJ010000007.1"/>
</dbReference>
<sequence length="375" mass="42305">MSPNFSSIQTKRRYQLIATETRIAKFRMKMETAGISAAIITSPENRYYFSDFRGSSGALLITKENAWLFTDFRYTDQASDESPLYEIVNHNREMYQTISTYIKDHSINEVGIEQVTLPVNDYMEIKEHLSDVEFSSIDDSIFDLRMIKDEEEIGYLRKAVAICDKAFEHILNYIRPGVSEKDIGMELEFAMRRAGAEAIKTNHVIASGERASLPHGQATDRIVKVGDFVKMDFGARVNGYYSDFTRTVVLGEPSEKQRKIYDIVRTAQEASLKAIGPGKTCSEMDEIGRSIIREAGYGENFGHSLGHSIGLAVHEKPAMRKTDYTMLQPGMIITVEPGIYISEFGGVRIEDLIVITEDGYENFAHATKDLQVIPV</sequence>
<dbReference type="InterPro" id="IPR001714">
    <property type="entry name" value="Pept_M24_MAP"/>
</dbReference>
<dbReference type="PANTHER" id="PTHR46112:SF3">
    <property type="entry name" value="AMINOPEPTIDASE YPDF"/>
    <property type="match status" value="1"/>
</dbReference>
<dbReference type="SUPFAM" id="SSF53092">
    <property type="entry name" value="Creatinase/prolidase N-terminal domain"/>
    <property type="match status" value="1"/>
</dbReference>
<protein>
    <submittedName>
        <fullName evidence="5">M24 family metallopeptidase</fullName>
    </submittedName>
</protein>
<evidence type="ECO:0000313" key="5">
    <source>
        <dbReference type="EMBL" id="MFD1037291.1"/>
    </source>
</evidence>
<organism evidence="5 6">
    <name type="scientific">Virgibacillus byunsanensis</name>
    <dbReference type="NCBI Taxonomy" id="570945"/>
    <lineage>
        <taxon>Bacteria</taxon>
        <taxon>Bacillati</taxon>
        <taxon>Bacillota</taxon>
        <taxon>Bacilli</taxon>
        <taxon>Bacillales</taxon>
        <taxon>Bacillaceae</taxon>
        <taxon>Virgibacillus</taxon>
    </lineage>
</organism>
<dbReference type="CDD" id="cd01092">
    <property type="entry name" value="APP-like"/>
    <property type="match status" value="1"/>
</dbReference>
<evidence type="ECO:0000259" key="4">
    <source>
        <dbReference type="Pfam" id="PF01321"/>
    </source>
</evidence>
<dbReference type="InterPro" id="IPR001131">
    <property type="entry name" value="Peptidase_M24B_aminopep-P_CS"/>
</dbReference>
<dbReference type="InterPro" id="IPR029149">
    <property type="entry name" value="Creatin/AminoP/Spt16_N"/>
</dbReference>
<dbReference type="EMBL" id="JBHTKJ010000007">
    <property type="protein sequence ID" value="MFD1037291.1"/>
    <property type="molecule type" value="Genomic_DNA"/>
</dbReference>
<name>A0ABW3LG02_9BACI</name>
<dbReference type="PRINTS" id="PR00599">
    <property type="entry name" value="MAPEPTIDASE"/>
</dbReference>
<proteinExistence type="predicted"/>
<keyword evidence="6" id="KW-1185">Reference proteome</keyword>
<accession>A0ABW3LG02</accession>
<dbReference type="Proteomes" id="UP001597040">
    <property type="component" value="Unassembled WGS sequence"/>
</dbReference>
<evidence type="ECO:0000256" key="1">
    <source>
        <dbReference type="ARBA" id="ARBA00022723"/>
    </source>
</evidence>
<dbReference type="InterPro" id="IPR036005">
    <property type="entry name" value="Creatinase/aminopeptidase-like"/>
</dbReference>
<dbReference type="PROSITE" id="PS00491">
    <property type="entry name" value="PROLINE_PEPTIDASE"/>
    <property type="match status" value="1"/>
</dbReference>
<evidence type="ECO:0000313" key="6">
    <source>
        <dbReference type="Proteomes" id="UP001597040"/>
    </source>
</evidence>
<dbReference type="Gene3D" id="3.90.230.10">
    <property type="entry name" value="Creatinase/methionine aminopeptidase superfamily"/>
    <property type="match status" value="1"/>
</dbReference>
<feature type="domain" description="Peptidase M24" evidence="3">
    <location>
        <begin position="156"/>
        <end position="357"/>
    </location>
</feature>
<feature type="domain" description="Creatinase N-terminal" evidence="4">
    <location>
        <begin position="22"/>
        <end position="147"/>
    </location>
</feature>
<evidence type="ECO:0000256" key="2">
    <source>
        <dbReference type="ARBA" id="ARBA00022801"/>
    </source>
</evidence>
<dbReference type="PANTHER" id="PTHR46112">
    <property type="entry name" value="AMINOPEPTIDASE"/>
    <property type="match status" value="1"/>
</dbReference>
<dbReference type="SUPFAM" id="SSF55920">
    <property type="entry name" value="Creatinase/aminopeptidase"/>
    <property type="match status" value="1"/>
</dbReference>
<comment type="caution">
    <text evidence="5">The sequence shown here is derived from an EMBL/GenBank/DDBJ whole genome shotgun (WGS) entry which is preliminary data.</text>
</comment>